<dbReference type="GO" id="GO:0005886">
    <property type="term" value="C:plasma membrane"/>
    <property type="evidence" value="ECO:0007669"/>
    <property type="project" value="UniProtKB-SubCell"/>
</dbReference>
<evidence type="ECO:0000256" key="6">
    <source>
        <dbReference type="ARBA" id="ARBA00022868"/>
    </source>
</evidence>
<keyword evidence="9 12" id="KW-0406">Ion transport</keyword>
<sequence>MIGNFDSLKNLLKRREKPTLERWVNKLHYRATTSLLLGSCILVTTIEWVGNDSRISCIMEGPDDSWTIPANVINTYCYIMTTFTLPKHYNSRVGHDSLAPGVGSYNWDTGDETYRAYYQWVPFVLFFQAILFYIPHSLFKIWEGGKVTSIMIGLNNLVLDKDDRETRQKLLANYLVESVNTHNLWAWKMLLVDFLNVVNLIFNIYFVDVFLGGEFSAYGTRVIEFLEADPEKRIDPMSVVFPRVTKCTFFKYGPSGSMQRHDSLCVLPINIVNEKIYVFLWFWFLALSIVTILGMFYHLVVTRSSGITKALILYRSMNKESNKLDSIGENYQIGDWKLLFIISQNMEPIVFCELIKNLHMAFLLKKRENILEK</sequence>
<evidence type="ECO:0000256" key="3">
    <source>
        <dbReference type="ARBA" id="ARBA00022448"/>
    </source>
</evidence>
<feature type="transmembrane region" description="Helical" evidence="12">
    <location>
        <begin position="27"/>
        <end position="46"/>
    </location>
</feature>
<keyword evidence="3 12" id="KW-0813">Transport</keyword>
<evidence type="ECO:0000313" key="13">
    <source>
        <dbReference type="EMBL" id="CDW20478.1"/>
    </source>
</evidence>
<evidence type="ECO:0000256" key="8">
    <source>
        <dbReference type="ARBA" id="ARBA00022989"/>
    </source>
</evidence>
<evidence type="ECO:0000256" key="11">
    <source>
        <dbReference type="ARBA" id="ARBA00023303"/>
    </source>
</evidence>
<evidence type="ECO:0000256" key="2">
    <source>
        <dbReference type="ARBA" id="ARBA00004651"/>
    </source>
</evidence>
<evidence type="ECO:0000256" key="10">
    <source>
        <dbReference type="ARBA" id="ARBA00023136"/>
    </source>
</evidence>
<evidence type="ECO:0000256" key="9">
    <source>
        <dbReference type="ARBA" id="ARBA00023065"/>
    </source>
</evidence>
<evidence type="ECO:0000256" key="4">
    <source>
        <dbReference type="ARBA" id="ARBA00022475"/>
    </source>
</evidence>
<comment type="subcellular location">
    <subcellularLocation>
        <location evidence="1">Cell junction</location>
        <location evidence="1">Gap junction</location>
    </subcellularLocation>
    <subcellularLocation>
        <location evidence="2 12">Cell membrane</location>
        <topology evidence="2 12">Multi-pass membrane protein</topology>
    </subcellularLocation>
</comment>
<accession>A0A0K2T369</accession>
<feature type="transmembrane region" description="Helical" evidence="12">
    <location>
        <begin position="276"/>
        <end position="300"/>
    </location>
</feature>
<dbReference type="OrthoDB" id="5867527at2759"/>
<dbReference type="PRINTS" id="PR01262">
    <property type="entry name" value="INNEXIN"/>
</dbReference>
<protein>
    <recommendedName>
        <fullName evidence="12">Innexin</fullName>
    </recommendedName>
</protein>
<comment type="similarity">
    <text evidence="12">Belongs to the pannexin family.</text>
</comment>
<name>A0A0K2T369_LEPSM</name>
<keyword evidence="10 12" id="KW-0472">Membrane</keyword>
<proteinExistence type="inferred from homology"/>
<evidence type="ECO:0000256" key="1">
    <source>
        <dbReference type="ARBA" id="ARBA00004610"/>
    </source>
</evidence>
<dbReference type="GO" id="GO:0034220">
    <property type="term" value="P:monoatomic ion transmembrane transport"/>
    <property type="evidence" value="ECO:0007669"/>
    <property type="project" value="UniProtKB-KW"/>
</dbReference>
<dbReference type="InterPro" id="IPR000990">
    <property type="entry name" value="Innexin"/>
</dbReference>
<keyword evidence="7" id="KW-0965">Cell junction</keyword>
<comment type="function">
    <text evidence="12">Structural component of the gap junctions.</text>
</comment>
<gene>
    <name evidence="13" type="primary">Dwil\GK25636</name>
    <name evidence="12" type="synonym">inx</name>
</gene>
<evidence type="ECO:0000256" key="7">
    <source>
        <dbReference type="ARBA" id="ARBA00022949"/>
    </source>
</evidence>
<dbReference type="AlphaFoldDB" id="A0A0K2T369"/>
<dbReference type="GO" id="GO:0005921">
    <property type="term" value="C:gap junction"/>
    <property type="evidence" value="ECO:0007669"/>
    <property type="project" value="UniProtKB-SubCell"/>
</dbReference>
<dbReference type="Pfam" id="PF00876">
    <property type="entry name" value="Innexin"/>
    <property type="match status" value="1"/>
</dbReference>
<keyword evidence="6" id="KW-0303">Gap junction</keyword>
<feature type="transmembrane region" description="Helical" evidence="12">
    <location>
        <begin position="117"/>
        <end position="134"/>
    </location>
</feature>
<feature type="transmembrane region" description="Helical" evidence="12">
    <location>
        <begin position="190"/>
        <end position="211"/>
    </location>
</feature>
<keyword evidence="11 12" id="KW-0407">Ion channel</keyword>
<dbReference type="PANTHER" id="PTHR11893">
    <property type="entry name" value="INNEXIN"/>
    <property type="match status" value="1"/>
</dbReference>
<evidence type="ECO:0000256" key="5">
    <source>
        <dbReference type="ARBA" id="ARBA00022692"/>
    </source>
</evidence>
<reference evidence="13" key="1">
    <citation type="submission" date="2014-05" db="EMBL/GenBank/DDBJ databases">
        <authorList>
            <person name="Chronopoulou M."/>
        </authorList>
    </citation>
    <scope>NUCLEOTIDE SEQUENCE</scope>
    <source>
        <tissue evidence="13">Whole organism</tissue>
    </source>
</reference>
<dbReference type="GO" id="GO:0007602">
    <property type="term" value="P:phototransduction"/>
    <property type="evidence" value="ECO:0007669"/>
    <property type="project" value="TreeGrafter"/>
</dbReference>
<keyword evidence="8 12" id="KW-1133">Transmembrane helix</keyword>
<organism evidence="13">
    <name type="scientific">Lepeophtheirus salmonis</name>
    <name type="common">Salmon louse</name>
    <name type="synonym">Caligus salmonis</name>
    <dbReference type="NCBI Taxonomy" id="72036"/>
    <lineage>
        <taxon>Eukaryota</taxon>
        <taxon>Metazoa</taxon>
        <taxon>Ecdysozoa</taxon>
        <taxon>Arthropoda</taxon>
        <taxon>Crustacea</taxon>
        <taxon>Multicrustacea</taxon>
        <taxon>Hexanauplia</taxon>
        <taxon>Copepoda</taxon>
        <taxon>Siphonostomatoida</taxon>
        <taxon>Caligidae</taxon>
        <taxon>Lepeophtheirus</taxon>
    </lineage>
</organism>
<keyword evidence="4" id="KW-1003">Cell membrane</keyword>
<dbReference type="PANTHER" id="PTHR11893:SF41">
    <property type="entry name" value="INNEXIN INX2"/>
    <property type="match status" value="1"/>
</dbReference>
<keyword evidence="5 12" id="KW-0812">Transmembrane</keyword>
<evidence type="ECO:0000256" key="12">
    <source>
        <dbReference type="RuleBase" id="RU010713"/>
    </source>
</evidence>
<dbReference type="GO" id="GO:0005243">
    <property type="term" value="F:gap junction channel activity"/>
    <property type="evidence" value="ECO:0007669"/>
    <property type="project" value="TreeGrafter"/>
</dbReference>
<dbReference type="PROSITE" id="PS51013">
    <property type="entry name" value="PANNEXIN"/>
    <property type="match status" value="1"/>
</dbReference>
<dbReference type="EMBL" id="HACA01003117">
    <property type="protein sequence ID" value="CDW20478.1"/>
    <property type="molecule type" value="Transcribed_RNA"/>
</dbReference>